<evidence type="ECO:0000259" key="2">
    <source>
        <dbReference type="PROSITE" id="PS50112"/>
    </source>
</evidence>
<dbReference type="SUPFAM" id="SSF109604">
    <property type="entry name" value="HD-domain/PDEase-like"/>
    <property type="match status" value="1"/>
</dbReference>
<organism evidence="5 6">
    <name type="scientific">Fusibacter paucivorans</name>
    <dbReference type="NCBI Taxonomy" id="76009"/>
    <lineage>
        <taxon>Bacteria</taxon>
        <taxon>Bacillati</taxon>
        <taxon>Bacillota</taxon>
        <taxon>Clostridia</taxon>
        <taxon>Eubacteriales</taxon>
        <taxon>Eubacteriales Family XII. Incertae Sedis</taxon>
        <taxon>Fusibacter</taxon>
    </lineage>
</organism>
<dbReference type="InterPro" id="IPR000014">
    <property type="entry name" value="PAS"/>
</dbReference>
<dbReference type="RefSeq" id="WP_213236404.1">
    <property type="nucleotide sequence ID" value="NZ_JAHBCL010000011.1"/>
</dbReference>
<feature type="transmembrane region" description="Helical" evidence="1">
    <location>
        <begin position="12"/>
        <end position="32"/>
    </location>
</feature>
<evidence type="ECO:0000259" key="3">
    <source>
        <dbReference type="PROSITE" id="PS51831"/>
    </source>
</evidence>
<keyword evidence="6" id="KW-1185">Reference proteome</keyword>
<dbReference type="Proteomes" id="UP000746471">
    <property type="component" value="Unassembled WGS sequence"/>
</dbReference>
<dbReference type="NCBIfam" id="TIGR00277">
    <property type="entry name" value="HDIG"/>
    <property type="match status" value="1"/>
</dbReference>
<reference evidence="5 6" key="1">
    <citation type="submission" date="2021-05" db="EMBL/GenBank/DDBJ databases">
        <title>Fusibacter ferrireducens sp. nov., an anaerobic, sulfur- and Fe-reducing bacterium isolated from the mangrove sediment.</title>
        <authorList>
            <person name="Qiu D."/>
        </authorList>
    </citation>
    <scope>NUCLEOTIDE SEQUENCE [LARGE SCALE GENOMIC DNA]</scope>
    <source>
        <strain evidence="5 6">DSM 12116</strain>
    </source>
</reference>
<evidence type="ECO:0000313" key="6">
    <source>
        <dbReference type="Proteomes" id="UP000746471"/>
    </source>
</evidence>
<dbReference type="NCBIfam" id="TIGR00229">
    <property type="entry name" value="sensory_box"/>
    <property type="match status" value="1"/>
</dbReference>
<keyword evidence="1" id="KW-1133">Transmembrane helix</keyword>
<feature type="domain" description="HD-GYP" evidence="4">
    <location>
        <begin position="619"/>
        <end position="814"/>
    </location>
</feature>
<dbReference type="CDD" id="cd00130">
    <property type="entry name" value="PAS"/>
    <property type="match status" value="1"/>
</dbReference>
<dbReference type="EMBL" id="JAHBCL010000011">
    <property type="protein sequence ID" value="MBS7526542.1"/>
    <property type="molecule type" value="Genomic_DNA"/>
</dbReference>
<dbReference type="Gene3D" id="1.10.3210.10">
    <property type="entry name" value="Hypothetical protein af1432"/>
    <property type="match status" value="1"/>
</dbReference>
<name>A0ABS5PNP2_9FIRM</name>
<dbReference type="InterPro" id="IPR006674">
    <property type="entry name" value="HD_domain"/>
</dbReference>
<accession>A0ABS5PNP2</accession>
<dbReference type="InterPro" id="IPR006675">
    <property type="entry name" value="HDIG_dom"/>
</dbReference>
<dbReference type="PROSITE" id="PS50112">
    <property type="entry name" value="PAS"/>
    <property type="match status" value="1"/>
</dbReference>
<protein>
    <submittedName>
        <fullName evidence="5">HD domain-containing protein</fullName>
    </submittedName>
</protein>
<keyword evidence="1" id="KW-0812">Transmembrane</keyword>
<evidence type="ECO:0000313" key="5">
    <source>
        <dbReference type="EMBL" id="MBS7526542.1"/>
    </source>
</evidence>
<feature type="domain" description="PAS" evidence="2">
    <location>
        <begin position="368"/>
        <end position="398"/>
    </location>
</feature>
<gene>
    <name evidence="5" type="ORF">KHM83_07630</name>
</gene>
<dbReference type="Gene3D" id="3.30.450.20">
    <property type="entry name" value="PAS domain"/>
    <property type="match status" value="1"/>
</dbReference>
<dbReference type="Gene3D" id="3.30.450.40">
    <property type="match status" value="1"/>
</dbReference>
<comment type="caution">
    <text evidence="5">The sequence shown here is derived from an EMBL/GenBank/DDBJ whole genome shotgun (WGS) entry which is preliminary data.</text>
</comment>
<feature type="transmembrane region" description="Helical" evidence="1">
    <location>
        <begin position="228"/>
        <end position="247"/>
    </location>
</feature>
<dbReference type="SUPFAM" id="SSF55781">
    <property type="entry name" value="GAF domain-like"/>
    <property type="match status" value="1"/>
</dbReference>
<dbReference type="PROSITE" id="PS51832">
    <property type="entry name" value="HD_GYP"/>
    <property type="match status" value="1"/>
</dbReference>
<dbReference type="InterPro" id="IPR003607">
    <property type="entry name" value="HD/PDEase_dom"/>
</dbReference>
<dbReference type="PANTHER" id="PTHR43155">
    <property type="entry name" value="CYCLIC DI-GMP PHOSPHODIESTERASE PA4108-RELATED"/>
    <property type="match status" value="1"/>
</dbReference>
<dbReference type="InterPro" id="IPR037522">
    <property type="entry name" value="HD_GYP_dom"/>
</dbReference>
<sequence>MKLTIYNVKKWLIIAGLILPMLLIQLAISLSYEQTLINNLVMEREETLKLYSRDLNNSISQLENLVIALNEMPVITDDTIQLIEASKDITIMNSSNPSNDIEETQRITNLLKTGNIVLDKSKQFIYFINRNREYNRILIFKKDLGSMVQESLSHESRIVDIGLYMNGALIYQSEHFTPLSNLNNYTAEIVPIGDDTYLAMQSLLQHLPIEVIIMDQLTNEITYIHQKIITYCIFAYAALIVLSILYLKMSRINDDPLTLLLTQLEQIDSALEHKKFNSHHNMSTAFPIQKEIDGFIKQGQKLMKHIESLENQIGLYRNEKSQFNSTYEVQHQTLNDLENTLSVATYIRDEFTDFVDQILITVTTSLEITNVNRAYLQKMGYRRDEIIGKSFMDFIIEDFESVTPERLLKLSNDPIFLNLRHKTMSETTSEFISLKSIPWDKDQILFIGKSIHEEISLQSRILRKNRELEYINQINTSLISNWGVNELLDNIIRRIDYLFNVELGTIYVKESDETWSLKATASTLENEEDAYLCDFENVLNIDGTDLSVIDINALNHKQNPFAEDVKYLVISPLEVEQEVIAVMIIGLKTKMKSSDLNVLRMFKNQASIVIQRAILYDQLRDQYFNTIEALVNVIEAKDKYTEGHSRRVSRFSVEIANEMGYSNEEIENIEIAGLLHDVGKVGINQKILNKIGKLTPEEYEIIKEHPEKGIQILQSIKLDSNITAGIRYHHVRYDLTGYPENHGLSELPTYAAIIGVADAFDAMSSARSYTKPKRIDEAVDELIRCSGTQFSPEVVDAMVKVVKESPQRIQTIIDDLRS</sequence>
<dbReference type="Pfam" id="PF13487">
    <property type="entry name" value="HD_5"/>
    <property type="match status" value="1"/>
</dbReference>
<evidence type="ECO:0000259" key="4">
    <source>
        <dbReference type="PROSITE" id="PS51832"/>
    </source>
</evidence>
<dbReference type="SMART" id="SM00471">
    <property type="entry name" value="HDc"/>
    <property type="match status" value="1"/>
</dbReference>
<dbReference type="PROSITE" id="PS51831">
    <property type="entry name" value="HD"/>
    <property type="match status" value="1"/>
</dbReference>
<dbReference type="SUPFAM" id="SSF55785">
    <property type="entry name" value="PYP-like sensor domain (PAS domain)"/>
    <property type="match status" value="1"/>
</dbReference>
<evidence type="ECO:0000256" key="1">
    <source>
        <dbReference type="SAM" id="Phobius"/>
    </source>
</evidence>
<dbReference type="CDD" id="cd00077">
    <property type="entry name" value="HDc"/>
    <property type="match status" value="1"/>
</dbReference>
<dbReference type="InterPro" id="IPR035965">
    <property type="entry name" value="PAS-like_dom_sf"/>
</dbReference>
<dbReference type="PANTHER" id="PTHR43155:SF2">
    <property type="entry name" value="CYCLIC DI-GMP PHOSPHODIESTERASE PA4108"/>
    <property type="match status" value="1"/>
</dbReference>
<proteinExistence type="predicted"/>
<dbReference type="InterPro" id="IPR029016">
    <property type="entry name" value="GAF-like_dom_sf"/>
</dbReference>
<feature type="domain" description="HD" evidence="3">
    <location>
        <begin position="641"/>
        <end position="763"/>
    </location>
</feature>
<keyword evidence="1" id="KW-0472">Membrane</keyword>